<accession>A0AAV0GG98</accession>
<keyword evidence="3" id="KW-1185">Reference proteome</keyword>
<dbReference type="GO" id="GO:0016868">
    <property type="term" value="F:intramolecular phosphotransferase activity"/>
    <property type="evidence" value="ECO:0007669"/>
    <property type="project" value="InterPro"/>
</dbReference>
<dbReference type="GO" id="GO:0006096">
    <property type="term" value="P:glycolytic process"/>
    <property type="evidence" value="ECO:0007669"/>
    <property type="project" value="InterPro"/>
</dbReference>
<dbReference type="PANTHER" id="PTHR11931">
    <property type="entry name" value="PHOSPHOGLYCERATE MUTASE"/>
    <property type="match status" value="1"/>
</dbReference>
<evidence type="ECO:0000313" key="3">
    <source>
        <dbReference type="Proteomes" id="UP001152523"/>
    </source>
</evidence>
<evidence type="ECO:0008006" key="4">
    <source>
        <dbReference type="Google" id="ProtNLM"/>
    </source>
</evidence>
<evidence type="ECO:0000256" key="1">
    <source>
        <dbReference type="SAM" id="MobiDB-lite"/>
    </source>
</evidence>
<sequence>MAGKHVMVVAHANSLRSIVMYLDELTSQEVINLELSTGVPMLYTYKDGKFVRRGSPPGSLEAGVYAHTEVYYIFVCIILLIKVPMAPSPSLPSGRGCRTAGGRDPCYSSGGSCRGDK</sequence>
<dbReference type="Gene3D" id="3.40.50.1240">
    <property type="entry name" value="Phosphoglycerate mutase-like"/>
    <property type="match status" value="1"/>
</dbReference>
<evidence type="ECO:0000313" key="2">
    <source>
        <dbReference type="EMBL" id="CAH9146547.1"/>
    </source>
</evidence>
<dbReference type="SUPFAM" id="SSF53254">
    <property type="entry name" value="Phosphoglycerate mutase-like"/>
    <property type="match status" value="1"/>
</dbReference>
<protein>
    <recommendedName>
        <fullName evidence="4">Phosphoglycerate mutase</fullName>
    </recommendedName>
</protein>
<gene>
    <name evidence="2" type="ORF">CEPIT_LOCUS43069</name>
</gene>
<name>A0AAV0GG98_9ASTE</name>
<feature type="region of interest" description="Disordered" evidence="1">
    <location>
        <begin position="88"/>
        <end position="117"/>
    </location>
</feature>
<organism evidence="2 3">
    <name type="scientific">Cuscuta epithymum</name>
    <dbReference type="NCBI Taxonomy" id="186058"/>
    <lineage>
        <taxon>Eukaryota</taxon>
        <taxon>Viridiplantae</taxon>
        <taxon>Streptophyta</taxon>
        <taxon>Embryophyta</taxon>
        <taxon>Tracheophyta</taxon>
        <taxon>Spermatophyta</taxon>
        <taxon>Magnoliopsida</taxon>
        <taxon>eudicotyledons</taxon>
        <taxon>Gunneridae</taxon>
        <taxon>Pentapetalae</taxon>
        <taxon>asterids</taxon>
        <taxon>lamiids</taxon>
        <taxon>Solanales</taxon>
        <taxon>Convolvulaceae</taxon>
        <taxon>Cuscuteae</taxon>
        <taxon>Cuscuta</taxon>
        <taxon>Cuscuta subgen. Cuscuta</taxon>
    </lineage>
</organism>
<proteinExistence type="predicted"/>
<feature type="non-terminal residue" evidence="2">
    <location>
        <position position="117"/>
    </location>
</feature>
<dbReference type="Proteomes" id="UP001152523">
    <property type="component" value="Unassembled WGS sequence"/>
</dbReference>
<reference evidence="2" key="1">
    <citation type="submission" date="2022-07" db="EMBL/GenBank/DDBJ databases">
        <authorList>
            <person name="Macas J."/>
            <person name="Novak P."/>
            <person name="Neumann P."/>
        </authorList>
    </citation>
    <scope>NUCLEOTIDE SEQUENCE</scope>
</reference>
<dbReference type="AlphaFoldDB" id="A0AAV0GG98"/>
<dbReference type="InterPro" id="IPR005952">
    <property type="entry name" value="Phosphogly_mut1"/>
</dbReference>
<comment type="caution">
    <text evidence="2">The sequence shown here is derived from an EMBL/GenBank/DDBJ whole genome shotgun (WGS) entry which is preliminary data.</text>
</comment>
<dbReference type="InterPro" id="IPR029033">
    <property type="entry name" value="His_PPase_superfam"/>
</dbReference>
<dbReference type="EMBL" id="CAMAPF010001106">
    <property type="protein sequence ID" value="CAH9146547.1"/>
    <property type="molecule type" value="Genomic_DNA"/>
</dbReference>